<accession>A0AAV5RYQ0</accession>
<feature type="compositionally biased region" description="Polar residues" evidence="3">
    <location>
        <begin position="313"/>
        <end position="332"/>
    </location>
</feature>
<dbReference type="GO" id="GO:0003729">
    <property type="term" value="F:mRNA binding"/>
    <property type="evidence" value="ECO:0007669"/>
    <property type="project" value="TreeGrafter"/>
</dbReference>
<dbReference type="EMBL" id="BTGD01000008">
    <property type="protein sequence ID" value="GMM56271.1"/>
    <property type="molecule type" value="Genomic_DNA"/>
</dbReference>
<dbReference type="InterPro" id="IPR012677">
    <property type="entry name" value="Nucleotide-bd_a/b_plait_sf"/>
</dbReference>
<dbReference type="GO" id="GO:1990904">
    <property type="term" value="C:ribonucleoprotein complex"/>
    <property type="evidence" value="ECO:0007669"/>
    <property type="project" value="TreeGrafter"/>
</dbReference>
<evidence type="ECO:0000256" key="1">
    <source>
        <dbReference type="ARBA" id="ARBA00022884"/>
    </source>
</evidence>
<feature type="region of interest" description="Disordered" evidence="3">
    <location>
        <begin position="102"/>
        <end position="147"/>
    </location>
</feature>
<dbReference type="InterPro" id="IPR050374">
    <property type="entry name" value="RRT5_SRSF_SR"/>
</dbReference>
<feature type="domain" description="RRM" evidence="4">
    <location>
        <begin position="20"/>
        <end position="103"/>
    </location>
</feature>
<dbReference type="PANTHER" id="PTHR23003:SF54">
    <property type="entry name" value="REGULATOR OF RDNA TRANSCRIPTION PROTEIN 5"/>
    <property type="match status" value="1"/>
</dbReference>
<evidence type="ECO:0000313" key="6">
    <source>
        <dbReference type="Proteomes" id="UP001377567"/>
    </source>
</evidence>
<evidence type="ECO:0000259" key="4">
    <source>
        <dbReference type="PROSITE" id="PS50102"/>
    </source>
</evidence>
<gene>
    <name evidence="5" type="ORF">DAKH74_028870</name>
</gene>
<comment type="caution">
    <text evidence="5">The sequence shown here is derived from an EMBL/GenBank/DDBJ whole genome shotgun (WGS) entry which is preliminary data.</text>
</comment>
<dbReference type="Proteomes" id="UP001377567">
    <property type="component" value="Unassembled WGS sequence"/>
</dbReference>
<dbReference type="Gene3D" id="3.30.70.330">
    <property type="match status" value="1"/>
</dbReference>
<dbReference type="GO" id="GO:0005634">
    <property type="term" value="C:nucleus"/>
    <property type="evidence" value="ECO:0007669"/>
    <property type="project" value="TreeGrafter"/>
</dbReference>
<dbReference type="InterPro" id="IPR000504">
    <property type="entry name" value="RRM_dom"/>
</dbReference>
<dbReference type="SMART" id="SM00360">
    <property type="entry name" value="RRM"/>
    <property type="match status" value="2"/>
</dbReference>
<evidence type="ECO:0000256" key="3">
    <source>
        <dbReference type="SAM" id="MobiDB-lite"/>
    </source>
</evidence>
<dbReference type="PROSITE" id="PS50102">
    <property type="entry name" value="RRM"/>
    <property type="match status" value="1"/>
</dbReference>
<keyword evidence="6" id="KW-1185">Reference proteome</keyword>
<proteinExistence type="predicted"/>
<evidence type="ECO:0000256" key="2">
    <source>
        <dbReference type="PROSITE-ProRule" id="PRU00176"/>
    </source>
</evidence>
<sequence>MLRLRHQASDSPLYEGKPSTKVSLTNLSFDLSEEELFDYLKDYGAIWTILPVHSVYGFRKNHPQPLGIAYAEFETVEKAQTAIDALFNQLYKGRPMKLRFHQPYVPRQKQRWRRKESSPTNSEIALETEEGPVEHQGQHEGQESQESLEIPNIHESQRPPDSQEPLEQQEPLESRAVTIIESPPDGPPPAYRFRRQNKKNKQLSMETVYCKIIPEGTTDAHLRQFFKAYRPREIWIFKSRPVKKGCFGKPGTTFTSALITLSTNLPLKNVTKSMSKKKLLNSKVEIIPAPLSKIEEVRKVAQLERSVQVVPEDTQSIGSPQENTLDGAQQESDSPDPVAESRERLPGIQQATPVHDPGH</sequence>
<feature type="compositionally biased region" description="Basic and acidic residues" evidence="3">
    <location>
        <begin position="132"/>
        <end position="142"/>
    </location>
</feature>
<name>A0AAV5RYQ0_MAUHU</name>
<organism evidence="5 6">
    <name type="scientific">Maudiozyma humilis</name>
    <name type="common">Sour dough yeast</name>
    <name type="synonym">Kazachstania humilis</name>
    <dbReference type="NCBI Taxonomy" id="51915"/>
    <lineage>
        <taxon>Eukaryota</taxon>
        <taxon>Fungi</taxon>
        <taxon>Dikarya</taxon>
        <taxon>Ascomycota</taxon>
        <taxon>Saccharomycotina</taxon>
        <taxon>Saccharomycetes</taxon>
        <taxon>Saccharomycetales</taxon>
        <taxon>Saccharomycetaceae</taxon>
        <taxon>Maudiozyma</taxon>
    </lineage>
</organism>
<feature type="region of interest" description="Disordered" evidence="3">
    <location>
        <begin position="308"/>
        <end position="359"/>
    </location>
</feature>
<dbReference type="Pfam" id="PF00076">
    <property type="entry name" value="RRM_1"/>
    <property type="match status" value="1"/>
</dbReference>
<evidence type="ECO:0000313" key="5">
    <source>
        <dbReference type="EMBL" id="GMM56271.1"/>
    </source>
</evidence>
<dbReference type="GO" id="GO:0005737">
    <property type="term" value="C:cytoplasm"/>
    <property type="evidence" value="ECO:0007669"/>
    <property type="project" value="TreeGrafter"/>
</dbReference>
<protein>
    <submittedName>
        <fullName evidence="5">Rrt5 protein</fullName>
    </submittedName>
</protein>
<dbReference type="InterPro" id="IPR035979">
    <property type="entry name" value="RBD_domain_sf"/>
</dbReference>
<keyword evidence="1 2" id="KW-0694">RNA-binding</keyword>
<dbReference type="SUPFAM" id="SSF54928">
    <property type="entry name" value="RNA-binding domain, RBD"/>
    <property type="match status" value="1"/>
</dbReference>
<dbReference type="AlphaFoldDB" id="A0AAV5RYQ0"/>
<feature type="region of interest" description="Disordered" evidence="3">
    <location>
        <begin position="179"/>
        <end position="198"/>
    </location>
</feature>
<dbReference type="PANTHER" id="PTHR23003">
    <property type="entry name" value="RNA RECOGNITION MOTIF RRM DOMAIN CONTAINING PROTEIN"/>
    <property type="match status" value="1"/>
</dbReference>
<reference evidence="5 6" key="1">
    <citation type="journal article" date="2023" name="Elife">
        <title>Identification of key yeast species and microbe-microbe interactions impacting larval growth of Drosophila in the wild.</title>
        <authorList>
            <person name="Mure A."/>
            <person name="Sugiura Y."/>
            <person name="Maeda R."/>
            <person name="Honda K."/>
            <person name="Sakurai N."/>
            <person name="Takahashi Y."/>
            <person name="Watada M."/>
            <person name="Katoh T."/>
            <person name="Gotoh A."/>
            <person name="Gotoh Y."/>
            <person name="Taniguchi I."/>
            <person name="Nakamura K."/>
            <person name="Hayashi T."/>
            <person name="Katayama T."/>
            <person name="Uemura T."/>
            <person name="Hattori Y."/>
        </authorList>
    </citation>
    <scope>NUCLEOTIDE SEQUENCE [LARGE SCALE GENOMIC DNA]</scope>
    <source>
        <strain evidence="5 6">KH-74</strain>
    </source>
</reference>